<evidence type="ECO:0000313" key="2">
    <source>
        <dbReference type="EMBL" id="GCD94733.1"/>
    </source>
</evidence>
<evidence type="ECO:0000313" key="3">
    <source>
        <dbReference type="Proteomes" id="UP000286931"/>
    </source>
</evidence>
<sequence>MNDDDRLTTSEREIWRSYFTGTRELAAHLDRRMRREAGMPMTYFEILGLLAESPDRRMRMSELAAASLSSSSRLSHAVTAMEKSGWVSRGPAEGDRRGWVAHLTDAGLTALAEAEPTHAATVREHVFDTLTPRQVASMAEIGRTIRDGLSGVCASARAEAAGVDGSEVGAGDGAGDGVGVGGVGVGMEEIDTGMDCPLDGAE</sequence>
<dbReference type="InterPro" id="IPR000835">
    <property type="entry name" value="HTH_MarR-typ"/>
</dbReference>
<dbReference type="AlphaFoldDB" id="A0A401YJF7"/>
<dbReference type="RefSeq" id="WP_126636889.1">
    <property type="nucleotide sequence ID" value="NZ_BIFH01000016.1"/>
</dbReference>
<dbReference type="SUPFAM" id="SSF46785">
    <property type="entry name" value="Winged helix' DNA-binding domain"/>
    <property type="match status" value="1"/>
</dbReference>
<dbReference type="InterPro" id="IPR039422">
    <property type="entry name" value="MarR/SlyA-like"/>
</dbReference>
<dbReference type="Pfam" id="PF12802">
    <property type="entry name" value="MarR_2"/>
    <property type="match status" value="1"/>
</dbReference>
<dbReference type="SMART" id="SM00347">
    <property type="entry name" value="HTH_MARR"/>
    <property type="match status" value="1"/>
</dbReference>
<dbReference type="GO" id="GO:0003700">
    <property type="term" value="F:DNA-binding transcription factor activity"/>
    <property type="evidence" value="ECO:0007669"/>
    <property type="project" value="InterPro"/>
</dbReference>
<comment type="caution">
    <text evidence="2">The sequence shown here is derived from an EMBL/GenBank/DDBJ whole genome shotgun (WGS) entry which is preliminary data.</text>
</comment>
<dbReference type="EMBL" id="BIFH01000016">
    <property type="protein sequence ID" value="GCD94733.1"/>
    <property type="molecule type" value="Genomic_DNA"/>
</dbReference>
<dbReference type="OrthoDB" id="8635520at2"/>
<name>A0A401YJF7_9ACTN</name>
<proteinExistence type="predicted"/>
<dbReference type="PROSITE" id="PS50995">
    <property type="entry name" value="HTH_MARR_2"/>
    <property type="match status" value="1"/>
</dbReference>
<evidence type="ECO:0000259" key="1">
    <source>
        <dbReference type="PROSITE" id="PS50995"/>
    </source>
</evidence>
<gene>
    <name evidence="2" type="ORF">EHYA_02402</name>
</gene>
<dbReference type="PANTHER" id="PTHR33164">
    <property type="entry name" value="TRANSCRIPTIONAL REGULATOR, MARR FAMILY"/>
    <property type="match status" value="1"/>
</dbReference>
<dbReference type="InterPro" id="IPR036388">
    <property type="entry name" value="WH-like_DNA-bd_sf"/>
</dbReference>
<feature type="domain" description="HTH marR-type" evidence="1">
    <location>
        <begin position="11"/>
        <end position="147"/>
    </location>
</feature>
<accession>A0A401YJF7</accession>
<keyword evidence="3" id="KW-1185">Reference proteome</keyword>
<dbReference type="Gene3D" id="1.10.10.10">
    <property type="entry name" value="Winged helix-like DNA-binding domain superfamily/Winged helix DNA-binding domain"/>
    <property type="match status" value="1"/>
</dbReference>
<dbReference type="InterPro" id="IPR036390">
    <property type="entry name" value="WH_DNA-bd_sf"/>
</dbReference>
<dbReference type="PANTHER" id="PTHR33164:SF99">
    <property type="entry name" value="MARR FAMILY REGULATORY PROTEIN"/>
    <property type="match status" value="1"/>
</dbReference>
<dbReference type="Proteomes" id="UP000286931">
    <property type="component" value="Unassembled WGS sequence"/>
</dbReference>
<dbReference type="GO" id="GO:0006950">
    <property type="term" value="P:response to stress"/>
    <property type="evidence" value="ECO:0007669"/>
    <property type="project" value="TreeGrafter"/>
</dbReference>
<organism evidence="2 3">
    <name type="scientific">Embleya hyalina</name>
    <dbReference type="NCBI Taxonomy" id="516124"/>
    <lineage>
        <taxon>Bacteria</taxon>
        <taxon>Bacillati</taxon>
        <taxon>Actinomycetota</taxon>
        <taxon>Actinomycetes</taxon>
        <taxon>Kitasatosporales</taxon>
        <taxon>Streptomycetaceae</taxon>
        <taxon>Embleya</taxon>
    </lineage>
</organism>
<protein>
    <submittedName>
        <fullName evidence="2">MarR family transcriptional regulator</fullName>
    </submittedName>
</protein>
<reference evidence="2 3" key="1">
    <citation type="submission" date="2018-12" db="EMBL/GenBank/DDBJ databases">
        <title>Draft genome sequence of Embleya hyalina NBRC 13850T.</title>
        <authorList>
            <person name="Komaki H."/>
            <person name="Hosoyama A."/>
            <person name="Kimura A."/>
            <person name="Ichikawa N."/>
            <person name="Tamura T."/>
        </authorList>
    </citation>
    <scope>NUCLEOTIDE SEQUENCE [LARGE SCALE GENOMIC DNA]</scope>
    <source>
        <strain evidence="2 3">NBRC 13850</strain>
    </source>
</reference>